<dbReference type="PANTHER" id="PTHR43135:SF3">
    <property type="entry name" value="ALPHA-D-RIBOSE 1-METHYLPHOSPHONATE 5-TRIPHOSPHATE DIPHOSPHATASE"/>
    <property type="match status" value="1"/>
</dbReference>
<dbReference type="Gene3D" id="2.30.40.10">
    <property type="entry name" value="Urease, subunit C, domain 1"/>
    <property type="match status" value="1"/>
</dbReference>
<feature type="domain" description="Amidohydrolase-related" evidence="1">
    <location>
        <begin position="89"/>
        <end position="389"/>
    </location>
</feature>
<name>A0ABY6PLI7_9ACTN</name>
<keyword evidence="3" id="KW-1185">Reference proteome</keyword>
<dbReference type="PANTHER" id="PTHR43135">
    <property type="entry name" value="ALPHA-D-RIBOSE 1-METHYLPHOSPHONATE 5-TRIPHOSPHATE DIPHOSPHATASE"/>
    <property type="match status" value="1"/>
</dbReference>
<dbReference type="InterPro" id="IPR019546">
    <property type="entry name" value="TAT_signal_bac_arc"/>
</dbReference>
<evidence type="ECO:0000259" key="1">
    <source>
        <dbReference type="Pfam" id="PF01979"/>
    </source>
</evidence>
<gene>
    <name evidence="2" type="ORF">NEH16_02135</name>
</gene>
<reference evidence="2" key="1">
    <citation type="journal article" date="2022" name="Front. Microbiol.">
        <title>Mirubactin C rescues the lethal effect of cell wall biosynthesis mutations in Bacillus subtilis.</title>
        <authorList>
            <person name="Kepplinger B."/>
            <person name="Wen X."/>
            <person name="Tyler A.R."/>
            <person name="Kim B.Y."/>
            <person name="Brown J."/>
            <person name="Banks P."/>
            <person name="Dashti Y."/>
            <person name="Mackenzie E.S."/>
            <person name="Wills C."/>
            <person name="Kawai Y."/>
            <person name="Waldron K.J."/>
            <person name="Allenby N.E.E."/>
            <person name="Wu L.J."/>
            <person name="Hall M.J."/>
            <person name="Errington J."/>
        </authorList>
    </citation>
    <scope>NUCLEOTIDE SEQUENCE</scope>
    <source>
        <strain evidence="2">MDA8-470</strain>
    </source>
</reference>
<dbReference type="EMBL" id="CP098740">
    <property type="protein sequence ID" value="UZK53078.1"/>
    <property type="molecule type" value="Genomic_DNA"/>
</dbReference>
<dbReference type="Pfam" id="PF01979">
    <property type="entry name" value="Amidohydro_1"/>
    <property type="match status" value="1"/>
</dbReference>
<dbReference type="InterPro" id="IPR032466">
    <property type="entry name" value="Metal_Hydrolase"/>
</dbReference>
<proteinExistence type="predicted"/>
<dbReference type="PROSITE" id="PS51318">
    <property type="entry name" value="TAT"/>
    <property type="match status" value="1"/>
</dbReference>
<dbReference type="Gene3D" id="1.20.58.520">
    <property type="entry name" value="Amidohydrolase"/>
    <property type="match status" value="1"/>
</dbReference>
<dbReference type="InterPro" id="IPR006680">
    <property type="entry name" value="Amidohydro-rel"/>
</dbReference>
<dbReference type="InterPro" id="IPR051781">
    <property type="entry name" value="Metallo-dep_Hydrolase"/>
</dbReference>
<dbReference type="RefSeq" id="WP_265538739.1">
    <property type="nucleotide sequence ID" value="NZ_CP098740.1"/>
</dbReference>
<dbReference type="SUPFAM" id="SSF51338">
    <property type="entry name" value="Composite domain of metallo-dependent hydrolases"/>
    <property type="match status" value="1"/>
</dbReference>
<accession>A0ABY6PLI7</accession>
<dbReference type="InterPro" id="IPR011059">
    <property type="entry name" value="Metal-dep_hydrolase_composite"/>
</dbReference>
<sequence>MCVSDTNRRDFFKTAAAAGIAVAGVPALAGPASAHAPERTGFLGERIALTNVRVFDGDQVTSPRTVVIDNGRIGISALGARRIDCGGAVLLPGLTDAHIHLRDVDTLHALAGAGVTTGLDMASFPPSLVDSLRGLPGLTDIRSAGTPAVAPGSPQSQIPTFPADAVLTGPEQAAPFVRSRIAEGSDYIKIIIDEPGLSPETIKAVTSAAHSAGRLVMAHATSTAAVVRALDAKVDMIHHVPMDSALSAAVAARYVSSGTVAVPTLTMMEGFGNLGIPGMDYAAAEGSVAALRRAGARILAGTDANLTPGIPVHPPYGAALHHELELLVHAGLTHREALRAATKLPAQAFGLWDRGTIRVGNRADLVLIDGNPLTDITATRAVRRVWIGGVEYAPTAA</sequence>
<dbReference type="NCBIfam" id="TIGR01409">
    <property type="entry name" value="TAT_signal_seq"/>
    <property type="match status" value="1"/>
</dbReference>
<dbReference type="InterPro" id="IPR006311">
    <property type="entry name" value="TAT_signal"/>
</dbReference>
<dbReference type="Proteomes" id="UP001164963">
    <property type="component" value="Chromosome"/>
</dbReference>
<dbReference type="Gene3D" id="3.40.50.10910">
    <property type="entry name" value="Amidohydrolase"/>
    <property type="match status" value="1"/>
</dbReference>
<evidence type="ECO:0000313" key="2">
    <source>
        <dbReference type="EMBL" id="UZK53078.1"/>
    </source>
</evidence>
<dbReference type="SUPFAM" id="SSF51556">
    <property type="entry name" value="Metallo-dependent hydrolases"/>
    <property type="match status" value="1"/>
</dbReference>
<protein>
    <submittedName>
        <fullName evidence="2">Amidohydrolase family protein</fullName>
    </submittedName>
</protein>
<dbReference type="Gene3D" id="3.30.110.90">
    <property type="entry name" value="Amidohydrolase"/>
    <property type="match status" value="1"/>
</dbReference>
<evidence type="ECO:0000313" key="3">
    <source>
        <dbReference type="Proteomes" id="UP001164963"/>
    </source>
</evidence>
<organism evidence="2 3">
    <name type="scientific">Streptomyces drozdowiczii</name>
    <dbReference type="NCBI Taxonomy" id="202862"/>
    <lineage>
        <taxon>Bacteria</taxon>
        <taxon>Bacillati</taxon>
        <taxon>Actinomycetota</taxon>
        <taxon>Actinomycetes</taxon>
        <taxon>Kitasatosporales</taxon>
        <taxon>Streptomycetaceae</taxon>
        <taxon>Streptomyces</taxon>
    </lineage>
</organism>